<organism evidence="3 4">
    <name type="scientific">Coprinellus micaceus</name>
    <name type="common">Glistening ink-cap mushroom</name>
    <name type="synonym">Coprinus micaceus</name>
    <dbReference type="NCBI Taxonomy" id="71717"/>
    <lineage>
        <taxon>Eukaryota</taxon>
        <taxon>Fungi</taxon>
        <taxon>Dikarya</taxon>
        <taxon>Basidiomycota</taxon>
        <taxon>Agaricomycotina</taxon>
        <taxon>Agaricomycetes</taxon>
        <taxon>Agaricomycetidae</taxon>
        <taxon>Agaricales</taxon>
        <taxon>Agaricineae</taxon>
        <taxon>Psathyrellaceae</taxon>
        <taxon>Coprinellus</taxon>
    </lineage>
</organism>
<gene>
    <name evidence="3" type="ORF">FA13DRAFT_1581635</name>
    <name evidence="2" type="ORF">FA13DRAFT_1611691</name>
</gene>
<dbReference type="STRING" id="71717.A0A4Y7TEA6"/>
<feature type="non-terminal residue" evidence="3">
    <location>
        <position position="1"/>
    </location>
</feature>
<evidence type="ECO:0000259" key="1">
    <source>
        <dbReference type="Pfam" id="PF14214"/>
    </source>
</evidence>
<dbReference type="EMBL" id="QPFP01000019">
    <property type="protein sequence ID" value="TEB31229.1"/>
    <property type="molecule type" value="Genomic_DNA"/>
</dbReference>
<dbReference type="Pfam" id="PF14214">
    <property type="entry name" value="Helitron_like_N"/>
    <property type="match status" value="1"/>
</dbReference>
<dbReference type="Proteomes" id="UP000298030">
    <property type="component" value="Unassembled WGS sequence"/>
</dbReference>
<dbReference type="InterPro" id="IPR025476">
    <property type="entry name" value="Helitron_helicase-like"/>
</dbReference>
<accession>A0A4Y7TEA6</accession>
<proteinExistence type="predicted"/>
<comment type="caution">
    <text evidence="3">The sequence shown here is derived from an EMBL/GenBank/DDBJ whole genome shotgun (WGS) entry which is preliminary data.</text>
</comment>
<evidence type="ECO:0000313" key="2">
    <source>
        <dbReference type="EMBL" id="TEB31229.1"/>
    </source>
</evidence>
<name>A0A4Y7TEA6_COPMI</name>
<dbReference type="EMBL" id="QPFP01000015">
    <property type="protein sequence ID" value="TEB32294.1"/>
    <property type="molecule type" value="Genomic_DNA"/>
</dbReference>
<evidence type="ECO:0000313" key="4">
    <source>
        <dbReference type="Proteomes" id="UP000298030"/>
    </source>
</evidence>
<keyword evidence="4" id="KW-1185">Reference proteome</keyword>
<feature type="non-terminal residue" evidence="3">
    <location>
        <position position="169"/>
    </location>
</feature>
<dbReference type="OrthoDB" id="432234at2759"/>
<evidence type="ECO:0000313" key="3">
    <source>
        <dbReference type="EMBL" id="TEB32294.1"/>
    </source>
</evidence>
<sequence length="169" mass="19208">LFTAFNIIQRRTMLRAVHLQSRRSWFKDVAKELSSVSADSVQSVATYLKHIKNGATFFEPSNDDEKLVQKLLYQVNYVSRGVPGTNSSRLAMRNEIRAMVVSLGVPQFFITINPADVRNPIVKFLAGADIDLNNMLDEDVPDYWVQSCEVARNPFVAAKFFNLYIKAFI</sequence>
<feature type="domain" description="Helitron helicase-like" evidence="1">
    <location>
        <begin position="1"/>
        <end position="169"/>
    </location>
</feature>
<reference evidence="3 4" key="1">
    <citation type="journal article" date="2019" name="Nat. Ecol. Evol.">
        <title>Megaphylogeny resolves global patterns of mushroom evolution.</title>
        <authorList>
            <person name="Varga T."/>
            <person name="Krizsan K."/>
            <person name="Foldi C."/>
            <person name="Dima B."/>
            <person name="Sanchez-Garcia M."/>
            <person name="Sanchez-Ramirez S."/>
            <person name="Szollosi G.J."/>
            <person name="Szarkandi J.G."/>
            <person name="Papp V."/>
            <person name="Albert L."/>
            <person name="Andreopoulos W."/>
            <person name="Angelini C."/>
            <person name="Antonin V."/>
            <person name="Barry K.W."/>
            <person name="Bougher N.L."/>
            <person name="Buchanan P."/>
            <person name="Buyck B."/>
            <person name="Bense V."/>
            <person name="Catcheside P."/>
            <person name="Chovatia M."/>
            <person name="Cooper J."/>
            <person name="Damon W."/>
            <person name="Desjardin D."/>
            <person name="Finy P."/>
            <person name="Geml J."/>
            <person name="Haridas S."/>
            <person name="Hughes K."/>
            <person name="Justo A."/>
            <person name="Karasinski D."/>
            <person name="Kautmanova I."/>
            <person name="Kiss B."/>
            <person name="Kocsube S."/>
            <person name="Kotiranta H."/>
            <person name="LaButti K.M."/>
            <person name="Lechner B.E."/>
            <person name="Liimatainen K."/>
            <person name="Lipzen A."/>
            <person name="Lukacs Z."/>
            <person name="Mihaltcheva S."/>
            <person name="Morgado L.N."/>
            <person name="Niskanen T."/>
            <person name="Noordeloos M.E."/>
            <person name="Ohm R.A."/>
            <person name="Ortiz-Santana B."/>
            <person name="Ovrebo C."/>
            <person name="Racz N."/>
            <person name="Riley R."/>
            <person name="Savchenko A."/>
            <person name="Shiryaev A."/>
            <person name="Soop K."/>
            <person name="Spirin V."/>
            <person name="Szebenyi C."/>
            <person name="Tomsovsky M."/>
            <person name="Tulloss R.E."/>
            <person name="Uehling J."/>
            <person name="Grigoriev I.V."/>
            <person name="Vagvolgyi C."/>
            <person name="Papp T."/>
            <person name="Martin F.M."/>
            <person name="Miettinen O."/>
            <person name="Hibbett D.S."/>
            <person name="Nagy L.G."/>
        </authorList>
    </citation>
    <scope>NUCLEOTIDE SEQUENCE [LARGE SCALE GENOMIC DNA]</scope>
    <source>
        <strain evidence="3 4">FP101781</strain>
    </source>
</reference>
<dbReference type="AlphaFoldDB" id="A0A4Y7TEA6"/>
<protein>
    <recommendedName>
        <fullName evidence="1">Helitron helicase-like domain-containing protein</fullName>
    </recommendedName>
</protein>